<name>A0A1M7T334_9RHOB</name>
<protein>
    <submittedName>
        <fullName evidence="1">Uncharacterized protein</fullName>
    </submittedName>
</protein>
<dbReference type="STRING" id="1189325.SAMN04488119_10474"/>
<evidence type="ECO:0000313" key="1">
    <source>
        <dbReference type="EMBL" id="SHN65087.1"/>
    </source>
</evidence>
<keyword evidence="2" id="KW-1185">Reference proteome</keyword>
<dbReference type="Proteomes" id="UP000184066">
    <property type="component" value="Unassembled WGS sequence"/>
</dbReference>
<organism evidence="1 2">
    <name type="scientific">Oceanicella actignis</name>
    <dbReference type="NCBI Taxonomy" id="1189325"/>
    <lineage>
        <taxon>Bacteria</taxon>
        <taxon>Pseudomonadati</taxon>
        <taxon>Pseudomonadota</taxon>
        <taxon>Alphaproteobacteria</taxon>
        <taxon>Rhodobacterales</taxon>
        <taxon>Paracoccaceae</taxon>
        <taxon>Oceanicella</taxon>
    </lineage>
</organism>
<accession>A0A1M7T334</accession>
<dbReference type="EMBL" id="FRDL01000004">
    <property type="protein sequence ID" value="SHN65087.1"/>
    <property type="molecule type" value="Genomic_DNA"/>
</dbReference>
<gene>
    <name evidence="1" type="ORF">SAMN05216200_10474</name>
</gene>
<proteinExistence type="predicted"/>
<dbReference type="AlphaFoldDB" id="A0A1M7T334"/>
<reference evidence="1 2" key="1">
    <citation type="submission" date="2016-12" db="EMBL/GenBank/DDBJ databases">
        <authorList>
            <person name="Song W.-J."/>
            <person name="Kurnit D.M."/>
        </authorList>
    </citation>
    <scope>NUCLEOTIDE SEQUENCE [LARGE SCALE GENOMIC DNA]</scope>
    <source>
        <strain evidence="1 2">CGMCC 1.10808</strain>
    </source>
</reference>
<evidence type="ECO:0000313" key="2">
    <source>
        <dbReference type="Proteomes" id="UP000184066"/>
    </source>
</evidence>
<sequence length="57" mass="6339">MKNEWMIDVLADLRQFALRNYYISLAEQIDDAIVVAAVELKKRASSGSDSAPSETHA</sequence>